<feature type="transmembrane region" description="Helical" evidence="1">
    <location>
        <begin position="159"/>
        <end position="177"/>
    </location>
</feature>
<feature type="transmembrane region" description="Helical" evidence="1">
    <location>
        <begin position="95"/>
        <end position="115"/>
    </location>
</feature>
<feature type="transmembrane region" description="Helical" evidence="1">
    <location>
        <begin position="290"/>
        <end position="311"/>
    </location>
</feature>
<evidence type="ECO:0000313" key="3">
    <source>
        <dbReference type="Proteomes" id="UP000254835"/>
    </source>
</evidence>
<proteinExistence type="predicted"/>
<dbReference type="EMBL" id="UHJA01000001">
    <property type="protein sequence ID" value="SUP76065.1"/>
    <property type="molecule type" value="Genomic_DNA"/>
</dbReference>
<sequence length="330" mass="36540">MRAICYGLAASLFFAFTFILNRAMDLGGGSWVWSAALRFIFMAPMLLLLVLLRGQLVPSLRHLYQYWPGYLLWSTVGFGLFYAPLSLAGSYGEGWLVAGSWQMTIIAGSLLIPFFKQSISTPDGLQRVRGRIPFKHLRWSLLILLGVALMQWQHAQTLSLQQALWCILPVTLAAFMYPLGNRKMMDICQGDVDTLQRVLNMTLASLPFWLLLSYYGWSQVGWPSSAQINQSLLVALFSGVIATLLFFAATNLVKKDYSKLAAVEATQSGEVLFALLGEMLWLAAPLPTGLSLLGIGLVMVGMIVHSIAPFIGHRAVFKASGTICHEERDQ</sequence>
<protein>
    <recommendedName>
        <fullName evidence="4">Multidrug resistance efflux transporter family protein</fullName>
    </recommendedName>
</protein>
<gene>
    <name evidence="2" type="ORF">NCTC11470_01089</name>
</gene>
<dbReference type="GeneID" id="57906334"/>
<keyword evidence="1" id="KW-0472">Membrane</keyword>
<dbReference type="AlphaFoldDB" id="A0A380PR04"/>
<feature type="transmembrane region" description="Helical" evidence="1">
    <location>
        <begin position="232"/>
        <end position="253"/>
    </location>
</feature>
<feature type="transmembrane region" description="Helical" evidence="1">
    <location>
        <begin position="198"/>
        <end position="217"/>
    </location>
</feature>
<keyword evidence="1" id="KW-0812">Transmembrane</keyword>
<name>A0A380PR04_YERFR</name>
<dbReference type="RefSeq" id="WP_032911187.1">
    <property type="nucleotide sequence ID" value="NZ_CABHXP010000150.1"/>
</dbReference>
<feature type="transmembrane region" description="Helical" evidence="1">
    <location>
        <begin position="136"/>
        <end position="153"/>
    </location>
</feature>
<reference evidence="2 3" key="1">
    <citation type="submission" date="2018-06" db="EMBL/GenBank/DDBJ databases">
        <authorList>
            <consortium name="Pathogen Informatics"/>
            <person name="Doyle S."/>
        </authorList>
    </citation>
    <scope>NUCLEOTIDE SEQUENCE [LARGE SCALE GENOMIC DNA]</scope>
    <source>
        <strain evidence="2 3">NCTC11470</strain>
    </source>
</reference>
<evidence type="ECO:0008006" key="4">
    <source>
        <dbReference type="Google" id="ProtNLM"/>
    </source>
</evidence>
<dbReference type="OrthoDB" id="3457556at2"/>
<evidence type="ECO:0000256" key="1">
    <source>
        <dbReference type="SAM" id="Phobius"/>
    </source>
</evidence>
<keyword evidence="1" id="KW-1133">Transmembrane helix</keyword>
<organism evidence="2 3">
    <name type="scientific">Yersinia frederiksenii</name>
    <dbReference type="NCBI Taxonomy" id="29484"/>
    <lineage>
        <taxon>Bacteria</taxon>
        <taxon>Pseudomonadati</taxon>
        <taxon>Pseudomonadota</taxon>
        <taxon>Gammaproteobacteria</taxon>
        <taxon>Enterobacterales</taxon>
        <taxon>Yersiniaceae</taxon>
        <taxon>Yersinia</taxon>
    </lineage>
</organism>
<evidence type="ECO:0000313" key="2">
    <source>
        <dbReference type="EMBL" id="SUP76065.1"/>
    </source>
</evidence>
<dbReference type="Pfam" id="PF13536">
    <property type="entry name" value="EmrE"/>
    <property type="match status" value="1"/>
</dbReference>
<accession>A0A380PR04</accession>
<feature type="transmembrane region" description="Helical" evidence="1">
    <location>
        <begin position="64"/>
        <end position="83"/>
    </location>
</feature>
<feature type="transmembrane region" description="Helical" evidence="1">
    <location>
        <begin position="31"/>
        <end position="52"/>
    </location>
</feature>
<dbReference type="InterPro" id="IPR032713">
    <property type="entry name" value="EmrE"/>
</dbReference>
<dbReference type="Proteomes" id="UP000254835">
    <property type="component" value="Unassembled WGS sequence"/>
</dbReference>